<dbReference type="EMBL" id="JACHJB010000002">
    <property type="protein sequence ID" value="MBB6349299.1"/>
    <property type="molecule type" value="Genomic_DNA"/>
</dbReference>
<comment type="caution">
    <text evidence="3">The sequence shown here is derived from an EMBL/GenBank/DDBJ whole genome shotgun (WGS) entry which is preliminary data.</text>
</comment>
<keyword evidence="4" id="KW-1185">Reference proteome</keyword>
<feature type="region of interest" description="Disordered" evidence="1">
    <location>
        <begin position="129"/>
        <end position="152"/>
    </location>
</feature>
<dbReference type="AlphaFoldDB" id="A0A7X0C674"/>
<reference evidence="3 4" key="1">
    <citation type="submission" date="2020-08" db="EMBL/GenBank/DDBJ databases">
        <title>Sequencing the genomes of 1000 actinobacteria strains.</title>
        <authorList>
            <person name="Klenk H.-P."/>
        </authorList>
    </citation>
    <scope>NUCLEOTIDE SEQUENCE [LARGE SCALE GENOMIC DNA]</scope>
    <source>
        <strain evidence="3 4">DSM 45913</strain>
    </source>
</reference>
<gene>
    <name evidence="3" type="ORF">FHU36_005844</name>
</gene>
<protein>
    <submittedName>
        <fullName evidence="3">Uncharacterized protein</fullName>
    </submittedName>
</protein>
<evidence type="ECO:0000313" key="3">
    <source>
        <dbReference type="EMBL" id="MBB6349299.1"/>
    </source>
</evidence>
<proteinExistence type="predicted"/>
<feature type="region of interest" description="Disordered" evidence="1">
    <location>
        <begin position="26"/>
        <end position="76"/>
    </location>
</feature>
<dbReference type="RefSeq" id="WP_185086897.1">
    <property type="nucleotide sequence ID" value="NZ_JACHJB010000002.1"/>
</dbReference>
<dbReference type="Proteomes" id="UP000583800">
    <property type="component" value="Unassembled WGS sequence"/>
</dbReference>
<feature type="compositionally biased region" description="Low complexity" evidence="1">
    <location>
        <begin position="63"/>
        <end position="74"/>
    </location>
</feature>
<dbReference type="PANTHER" id="PTHR42976">
    <property type="entry name" value="BIFUNCTIONAL CHITINASE/LYSOZYME-RELATED"/>
    <property type="match status" value="1"/>
</dbReference>
<evidence type="ECO:0000313" key="4">
    <source>
        <dbReference type="Proteomes" id="UP000583800"/>
    </source>
</evidence>
<feature type="signal peptide" evidence="2">
    <location>
        <begin position="1"/>
        <end position="20"/>
    </location>
</feature>
<name>A0A7X0C674_9ACTN</name>
<evidence type="ECO:0000256" key="2">
    <source>
        <dbReference type="SAM" id="SignalP"/>
    </source>
</evidence>
<evidence type="ECO:0000256" key="1">
    <source>
        <dbReference type="SAM" id="MobiDB-lite"/>
    </source>
</evidence>
<organism evidence="3 4">
    <name type="scientific">Nonomuraea muscovyensis</name>
    <dbReference type="NCBI Taxonomy" id="1124761"/>
    <lineage>
        <taxon>Bacteria</taxon>
        <taxon>Bacillati</taxon>
        <taxon>Actinomycetota</taxon>
        <taxon>Actinomycetes</taxon>
        <taxon>Streptosporangiales</taxon>
        <taxon>Streptosporangiaceae</taxon>
        <taxon>Nonomuraea</taxon>
    </lineage>
</organism>
<keyword evidence="2" id="KW-0732">Signal</keyword>
<dbReference type="InterPro" id="IPR052750">
    <property type="entry name" value="GH18_Chitinase"/>
</dbReference>
<dbReference type="Gene3D" id="3.20.20.80">
    <property type="entry name" value="Glycosidases"/>
    <property type="match status" value="1"/>
</dbReference>
<feature type="compositionally biased region" description="Low complexity" evidence="1">
    <location>
        <begin position="39"/>
        <end position="51"/>
    </location>
</feature>
<feature type="region of interest" description="Disordered" evidence="1">
    <location>
        <begin position="291"/>
        <end position="318"/>
    </location>
</feature>
<dbReference type="PANTHER" id="PTHR42976:SF1">
    <property type="entry name" value="GH18 DOMAIN-CONTAINING PROTEIN-RELATED"/>
    <property type="match status" value="1"/>
</dbReference>
<feature type="chain" id="PRO_5038360415" evidence="2">
    <location>
        <begin position="21"/>
        <end position="401"/>
    </location>
</feature>
<sequence length="401" mass="40021">MLPRPLAFLAALALSGTTGAVIALLPGRAEPDTGPGSPPAAGSGAAADAARPPGPSAAGGGRSPSPGVGAAAGSDEGEGAPGVGFVAFADAARGPALDLAAHARRTGLRRYAVGHVIAAPVGCAPRWAGPAATSGPSIPGGPAAPKGTAAAEGPEAAGGAAVAFGDLRGRFAELRAEGGEAGLVLGGPAGRGLAGACATTGDLTAAYRRLVTVTGAAFLDFEVSDGADHAAAERRALAVRALQDDLPLRVGFTLPLHPDGLSAHDVELLRLTHRLGVDVTTVNLLAPVEPRERSSSSPVHEVAASWDRRPETGASGGRLRRVASAVRAARDQIADAQGLADAREAARRLALTPVLTGPHGLSEADARRLAAFADRHGLAWLSLRGTPQNPAVARILWRIPA</sequence>
<accession>A0A7X0C674</accession>